<name>A0ACB7H8W9_MANES</name>
<evidence type="ECO:0000313" key="2">
    <source>
        <dbReference type="Proteomes" id="UP000091857"/>
    </source>
</evidence>
<reference evidence="2" key="1">
    <citation type="journal article" date="2016" name="Nat. Biotechnol.">
        <title>Sequencing wild and cultivated cassava and related species reveals extensive interspecific hybridization and genetic diversity.</title>
        <authorList>
            <person name="Bredeson J.V."/>
            <person name="Lyons J.B."/>
            <person name="Prochnik S.E."/>
            <person name="Wu G.A."/>
            <person name="Ha C.M."/>
            <person name="Edsinger-Gonzales E."/>
            <person name="Grimwood J."/>
            <person name="Schmutz J."/>
            <person name="Rabbi I.Y."/>
            <person name="Egesi C."/>
            <person name="Nauluvula P."/>
            <person name="Lebot V."/>
            <person name="Ndunguru J."/>
            <person name="Mkamilo G."/>
            <person name="Bart R.S."/>
            <person name="Setter T.L."/>
            <person name="Gleadow R.M."/>
            <person name="Kulakow P."/>
            <person name="Ferguson M.E."/>
            <person name="Rounsley S."/>
            <person name="Rokhsar D.S."/>
        </authorList>
    </citation>
    <scope>NUCLEOTIDE SEQUENCE [LARGE SCALE GENOMIC DNA]</scope>
    <source>
        <strain evidence="2">cv. AM560-2</strain>
    </source>
</reference>
<proteinExistence type="predicted"/>
<keyword evidence="2" id="KW-1185">Reference proteome</keyword>
<organism evidence="1 2">
    <name type="scientific">Manihot esculenta</name>
    <name type="common">Cassava</name>
    <name type="synonym">Jatropha manihot</name>
    <dbReference type="NCBI Taxonomy" id="3983"/>
    <lineage>
        <taxon>Eukaryota</taxon>
        <taxon>Viridiplantae</taxon>
        <taxon>Streptophyta</taxon>
        <taxon>Embryophyta</taxon>
        <taxon>Tracheophyta</taxon>
        <taxon>Spermatophyta</taxon>
        <taxon>Magnoliopsida</taxon>
        <taxon>eudicotyledons</taxon>
        <taxon>Gunneridae</taxon>
        <taxon>Pentapetalae</taxon>
        <taxon>rosids</taxon>
        <taxon>fabids</taxon>
        <taxon>Malpighiales</taxon>
        <taxon>Euphorbiaceae</taxon>
        <taxon>Crotonoideae</taxon>
        <taxon>Manihoteae</taxon>
        <taxon>Manihot</taxon>
    </lineage>
</organism>
<dbReference type="Proteomes" id="UP000091857">
    <property type="component" value="Chromosome 8"/>
</dbReference>
<accession>A0ACB7H8W9</accession>
<protein>
    <submittedName>
        <fullName evidence="1">Uncharacterized protein</fullName>
    </submittedName>
</protein>
<sequence length="57" mass="6564">MSRSGKPPDLKKYMRKKLQNQNYSQPELELSPSLPTQIEPELLIPKPLWAIPPLILP</sequence>
<dbReference type="EMBL" id="CM004394">
    <property type="protein sequence ID" value="KAG8648690.1"/>
    <property type="molecule type" value="Genomic_DNA"/>
</dbReference>
<evidence type="ECO:0000313" key="1">
    <source>
        <dbReference type="EMBL" id="KAG8648690.1"/>
    </source>
</evidence>
<gene>
    <name evidence="1" type="ORF">MANES_08G026801v8</name>
</gene>
<comment type="caution">
    <text evidence="1">The sequence shown here is derived from an EMBL/GenBank/DDBJ whole genome shotgun (WGS) entry which is preliminary data.</text>
</comment>